<evidence type="ECO:0000256" key="9">
    <source>
        <dbReference type="ARBA" id="ARBA00023030"/>
    </source>
</evidence>
<keyword evidence="7 16" id="KW-0812">Transmembrane</keyword>
<evidence type="ECO:0000313" key="19">
    <source>
        <dbReference type="Proteomes" id="UP000694397"/>
    </source>
</evidence>
<feature type="region of interest" description="Disordered" evidence="15">
    <location>
        <begin position="1"/>
        <end position="41"/>
    </location>
</feature>
<dbReference type="GO" id="GO:0008083">
    <property type="term" value="F:growth factor activity"/>
    <property type="evidence" value="ECO:0007669"/>
    <property type="project" value="UniProtKB-KW"/>
</dbReference>
<dbReference type="PROSITE" id="PS50026">
    <property type="entry name" value="EGF_3"/>
    <property type="match status" value="1"/>
</dbReference>
<evidence type="ECO:0000256" key="14">
    <source>
        <dbReference type="PROSITE-ProRule" id="PRU00076"/>
    </source>
</evidence>
<evidence type="ECO:0000256" key="11">
    <source>
        <dbReference type="ARBA" id="ARBA00023157"/>
    </source>
</evidence>
<evidence type="ECO:0000256" key="8">
    <source>
        <dbReference type="ARBA" id="ARBA00022989"/>
    </source>
</evidence>
<dbReference type="Proteomes" id="UP000694397">
    <property type="component" value="Chromosome 3"/>
</dbReference>
<evidence type="ECO:0000256" key="1">
    <source>
        <dbReference type="ARBA" id="ARBA00004251"/>
    </source>
</evidence>
<evidence type="ECO:0000256" key="7">
    <source>
        <dbReference type="ARBA" id="ARBA00022692"/>
    </source>
</evidence>
<evidence type="ECO:0000259" key="17">
    <source>
        <dbReference type="PROSITE" id="PS50026"/>
    </source>
</evidence>
<dbReference type="PROSITE" id="PS01186">
    <property type="entry name" value="EGF_2"/>
    <property type="match status" value="1"/>
</dbReference>
<dbReference type="GO" id="GO:0098978">
    <property type="term" value="C:glutamatergic synapse"/>
    <property type="evidence" value="ECO:0007669"/>
    <property type="project" value="UniProtKB-ARBA"/>
</dbReference>
<accession>A0A8C9SI65</accession>
<comment type="subcellular location">
    <subcellularLocation>
        <location evidence="1">Cell membrane</location>
        <topology evidence="1">Single-pass type I membrane protein</topology>
    </subcellularLocation>
    <subcellularLocation>
        <location evidence="2">Secreted</location>
    </subcellularLocation>
</comment>
<dbReference type="SUPFAM" id="SSF57196">
    <property type="entry name" value="EGF/Laminin"/>
    <property type="match status" value="1"/>
</dbReference>
<feature type="region of interest" description="Disordered" evidence="15">
    <location>
        <begin position="396"/>
        <end position="473"/>
    </location>
</feature>
<dbReference type="GO" id="GO:0045499">
    <property type="term" value="F:chemorepellent activity"/>
    <property type="evidence" value="ECO:0007669"/>
    <property type="project" value="TreeGrafter"/>
</dbReference>
<evidence type="ECO:0000256" key="5">
    <source>
        <dbReference type="ARBA" id="ARBA00022525"/>
    </source>
</evidence>
<name>A0A8C9SI65_SCLFO</name>
<reference evidence="18" key="2">
    <citation type="submission" date="2025-08" db="UniProtKB">
        <authorList>
            <consortium name="Ensembl"/>
        </authorList>
    </citation>
    <scope>IDENTIFICATION</scope>
</reference>
<proteinExistence type="inferred from homology"/>
<keyword evidence="8 16" id="KW-1133">Transmembrane helix</keyword>
<keyword evidence="11 14" id="KW-1015">Disulfide bond</keyword>
<feature type="region of interest" description="Disordered" evidence="15">
    <location>
        <begin position="132"/>
        <end position="257"/>
    </location>
</feature>
<dbReference type="GO" id="GO:0048513">
    <property type="term" value="P:animal organ development"/>
    <property type="evidence" value="ECO:0007669"/>
    <property type="project" value="TreeGrafter"/>
</dbReference>
<dbReference type="GO" id="GO:0007399">
    <property type="term" value="P:nervous system development"/>
    <property type="evidence" value="ECO:0007669"/>
    <property type="project" value="InterPro"/>
</dbReference>
<gene>
    <name evidence="18" type="primary">nrg3b</name>
</gene>
<evidence type="ECO:0000256" key="10">
    <source>
        <dbReference type="ARBA" id="ARBA00023136"/>
    </source>
</evidence>
<comment type="subunit">
    <text evidence="12">Interacts with ERBB4.</text>
</comment>
<evidence type="ECO:0000256" key="12">
    <source>
        <dbReference type="ARBA" id="ARBA00063299"/>
    </source>
</evidence>
<feature type="domain" description="EGF-like" evidence="17">
    <location>
        <begin position="257"/>
        <end position="300"/>
    </location>
</feature>
<dbReference type="InterPro" id="IPR040180">
    <property type="entry name" value="Neuregulin"/>
</dbReference>
<evidence type="ECO:0000256" key="6">
    <source>
        <dbReference type="ARBA" id="ARBA00022536"/>
    </source>
</evidence>
<dbReference type="GO" id="GO:0038130">
    <property type="term" value="P:ERBB4 signaling pathway"/>
    <property type="evidence" value="ECO:0007669"/>
    <property type="project" value="UniProtKB-ARBA"/>
</dbReference>
<feature type="disulfide bond" evidence="14">
    <location>
        <begin position="290"/>
        <end position="299"/>
    </location>
</feature>
<feature type="compositionally biased region" description="Low complexity" evidence="15">
    <location>
        <begin position="169"/>
        <end position="210"/>
    </location>
</feature>
<keyword evidence="10 16" id="KW-0472">Membrane</keyword>
<keyword evidence="4" id="KW-1003">Cell membrane</keyword>
<evidence type="ECO:0000256" key="13">
    <source>
        <dbReference type="ARBA" id="ARBA00069446"/>
    </source>
</evidence>
<dbReference type="GO" id="GO:0005615">
    <property type="term" value="C:extracellular space"/>
    <property type="evidence" value="ECO:0007669"/>
    <property type="project" value="TreeGrafter"/>
</dbReference>
<dbReference type="PANTHER" id="PTHR11100:SF18">
    <property type="entry name" value="PRO-NEUREGULIN-3, MEMBRANE-BOUND ISOFORM"/>
    <property type="match status" value="1"/>
</dbReference>
<evidence type="ECO:0000256" key="15">
    <source>
        <dbReference type="SAM" id="MobiDB-lite"/>
    </source>
</evidence>
<feature type="transmembrane region" description="Helical" evidence="16">
    <location>
        <begin position="54"/>
        <end position="78"/>
    </location>
</feature>
<dbReference type="InterPro" id="IPR000742">
    <property type="entry name" value="EGF"/>
</dbReference>
<evidence type="ECO:0000256" key="4">
    <source>
        <dbReference type="ARBA" id="ARBA00022475"/>
    </source>
</evidence>
<keyword evidence="9" id="KW-0339">Growth factor</keyword>
<dbReference type="Ensembl" id="ENSSFOT00015035342.2">
    <property type="protein sequence ID" value="ENSSFOP00015034959.2"/>
    <property type="gene ID" value="ENSSFOG00015022263.2"/>
</dbReference>
<reference evidence="18 19" key="1">
    <citation type="submission" date="2019-04" db="EMBL/GenBank/DDBJ databases">
        <authorList>
            <consortium name="Wellcome Sanger Institute Data Sharing"/>
        </authorList>
    </citation>
    <scope>NUCLEOTIDE SEQUENCE [LARGE SCALE GENOMIC DNA]</scope>
</reference>
<dbReference type="Gene3D" id="2.10.25.10">
    <property type="entry name" value="Laminin"/>
    <property type="match status" value="1"/>
</dbReference>
<dbReference type="FunFam" id="2.10.25.10:FF:000267">
    <property type="entry name" value="pro-neuregulin-3, membrane-bound isoform"/>
    <property type="match status" value="1"/>
</dbReference>
<evidence type="ECO:0000256" key="16">
    <source>
        <dbReference type="SAM" id="Phobius"/>
    </source>
</evidence>
<protein>
    <recommendedName>
        <fullName evidence="13">Pro-neuregulin-3, membrane-bound isoform</fullName>
    </recommendedName>
</protein>
<dbReference type="PROSITE" id="PS00022">
    <property type="entry name" value="EGF_1"/>
    <property type="match status" value="1"/>
</dbReference>
<dbReference type="OrthoDB" id="9939684at2759"/>
<dbReference type="GO" id="GO:0035556">
    <property type="term" value="P:intracellular signal transduction"/>
    <property type="evidence" value="ECO:0007669"/>
    <property type="project" value="TreeGrafter"/>
</dbReference>
<comment type="caution">
    <text evidence="14">Lacks conserved residue(s) required for the propagation of feature annotation.</text>
</comment>
<keyword evidence="5" id="KW-0964">Secreted</keyword>
<sequence length="647" mass="68233">MSDSSGPPMPGALILEERDVGGAGGGAGREQASPPEAGSPRCGGCAMWTRQQTWLCVVPLLIGLVGLGLSLMLLQWILVGSVPDYVPTDLVDAKGIGQDPIFLSKPSAFPKGPASTAATVLATAPDAGSTAAVTTAAGRTRAGTRSGPTTSSQVPHLHNRISTRITAGSTTTRAPRVVTPRSTVRRLGGAARGGLPPSTNRAAPSSAPSPSGHPVLHDSTQTQSHEHVPKGPPGTPGRLHPHAKTLTPTSPPLRSEHFKPCRDKDLAYCLNEGECFIVETLTGSHKHCRCKEGYQGVRCDQFLPKTDSILSDPKDNLGIEFMESKETYKRQVLSISCIAVGISLLGTFCMALYCRNKRRGEKFQVHLKECRSLKSYSASGLVTKSSLRSPCGLQVQSCGKGNGSSPPQGGSVRKPGMSPSGSFPPLHPKTPSPGKYHSPTQRTRSTLGRTSPRRTPPGRKGRLNPIVGCRDSGPTYKHLQEVQSEREAEPLGGCSSLMEARDHMEDISLNMQVPASATVVGSDPEGAASLPLFRNYSIPIIPSVQGHSETCEPAAGLDGGNCCSVPYSESRGRPYLSSPSSFALTRGGQQGVLIGEEPGECFRGRVQSRRKPDACGHSARATKEMECSPLVTAVGAAPHRDSAHLSQ</sequence>
<feature type="compositionally biased region" description="Low complexity" evidence="15">
    <location>
        <begin position="132"/>
        <end position="152"/>
    </location>
</feature>
<feature type="compositionally biased region" description="Polar residues" evidence="15">
    <location>
        <begin position="396"/>
        <end position="408"/>
    </location>
</feature>
<keyword evidence="6 14" id="KW-0245">EGF-like domain</keyword>
<keyword evidence="19" id="KW-1185">Reference proteome</keyword>
<dbReference type="GeneTree" id="ENSGT00940000156754"/>
<organism evidence="18 19">
    <name type="scientific">Scleropages formosus</name>
    <name type="common">Asian bonytongue</name>
    <name type="synonym">Osteoglossum formosum</name>
    <dbReference type="NCBI Taxonomy" id="113540"/>
    <lineage>
        <taxon>Eukaryota</taxon>
        <taxon>Metazoa</taxon>
        <taxon>Chordata</taxon>
        <taxon>Craniata</taxon>
        <taxon>Vertebrata</taxon>
        <taxon>Euteleostomi</taxon>
        <taxon>Actinopterygii</taxon>
        <taxon>Neopterygii</taxon>
        <taxon>Teleostei</taxon>
        <taxon>Osteoglossocephala</taxon>
        <taxon>Osteoglossomorpha</taxon>
        <taxon>Osteoglossiformes</taxon>
        <taxon>Osteoglossidae</taxon>
        <taxon>Scleropages</taxon>
    </lineage>
</organism>
<evidence type="ECO:0000256" key="3">
    <source>
        <dbReference type="ARBA" id="ARBA00008216"/>
    </source>
</evidence>
<dbReference type="AlphaFoldDB" id="A0A8C9SI65"/>
<comment type="similarity">
    <text evidence="3">Belongs to the neuregulin family.</text>
</comment>
<evidence type="ECO:0000313" key="18">
    <source>
        <dbReference type="Ensembl" id="ENSSFOP00015034959.2"/>
    </source>
</evidence>
<feature type="transmembrane region" description="Helical" evidence="16">
    <location>
        <begin position="332"/>
        <end position="354"/>
    </location>
</feature>
<evidence type="ECO:0000256" key="2">
    <source>
        <dbReference type="ARBA" id="ARBA00004613"/>
    </source>
</evidence>
<dbReference type="GO" id="GO:0005886">
    <property type="term" value="C:plasma membrane"/>
    <property type="evidence" value="ECO:0007669"/>
    <property type="project" value="UniProtKB-SubCell"/>
</dbReference>
<reference evidence="18" key="3">
    <citation type="submission" date="2025-09" db="UniProtKB">
        <authorList>
            <consortium name="Ensembl"/>
        </authorList>
    </citation>
    <scope>IDENTIFICATION</scope>
</reference>
<dbReference type="PANTHER" id="PTHR11100">
    <property type="entry name" value="HEREGULIN-NEUREGULIN FAMILY MEMBER"/>
    <property type="match status" value="1"/>
</dbReference>